<comment type="caution">
    <text evidence="2">The sequence shown here is derived from an EMBL/GenBank/DDBJ whole genome shotgun (WGS) entry which is preliminary data.</text>
</comment>
<accession>A0A0V0QFQ9</accession>
<dbReference type="InParanoid" id="A0A0V0QFQ9"/>
<reference evidence="2 3" key="1">
    <citation type="journal article" date="2015" name="Sci. Rep.">
        <title>Genome of the facultative scuticociliatosis pathogen Pseudocohnilembus persalinus provides insight into its virulence through horizontal gene transfer.</title>
        <authorList>
            <person name="Xiong J."/>
            <person name="Wang G."/>
            <person name="Cheng J."/>
            <person name="Tian M."/>
            <person name="Pan X."/>
            <person name="Warren A."/>
            <person name="Jiang C."/>
            <person name="Yuan D."/>
            <person name="Miao W."/>
        </authorList>
    </citation>
    <scope>NUCLEOTIDE SEQUENCE [LARGE SCALE GENOMIC DNA]</scope>
    <source>
        <strain evidence="2">36N120E</strain>
    </source>
</reference>
<dbReference type="EMBL" id="LDAU01000179">
    <property type="protein sequence ID" value="KRX01059.1"/>
    <property type="molecule type" value="Genomic_DNA"/>
</dbReference>
<keyword evidence="1" id="KW-0812">Transmembrane</keyword>
<dbReference type="Proteomes" id="UP000054937">
    <property type="component" value="Unassembled WGS sequence"/>
</dbReference>
<gene>
    <name evidence="2" type="ORF">PPERSA_00807</name>
</gene>
<evidence type="ECO:0008006" key="4">
    <source>
        <dbReference type="Google" id="ProtNLM"/>
    </source>
</evidence>
<protein>
    <recommendedName>
        <fullName evidence="4">Transmembrane protein</fullName>
    </recommendedName>
</protein>
<keyword evidence="3" id="KW-1185">Reference proteome</keyword>
<evidence type="ECO:0000313" key="3">
    <source>
        <dbReference type="Proteomes" id="UP000054937"/>
    </source>
</evidence>
<dbReference type="AlphaFoldDB" id="A0A0V0QFQ9"/>
<organism evidence="2 3">
    <name type="scientific">Pseudocohnilembus persalinus</name>
    <name type="common">Ciliate</name>
    <dbReference type="NCBI Taxonomy" id="266149"/>
    <lineage>
        <taxon>Eukaryota</taxon>
        <taxon>Sar</taxon>
        <taxon>Alveolata</taxon>
        <taxon>Ciliophora</taxon>
        <taxon>Intramacronucleata</taxon>
        <taxon>Oligohymenophorea</taxon>
        <taxon>Scuticociliatia</taxon>
        <taxon>Philasterida</taxon>
        <taxon>Pseudocohnilembidae</taxon>
        <taxon>Pseudocohnilembus</taxon>
    </lineage>
</organism>
<name>A0A0V0QFQ9_PSEPJ</name>
<keyword evidence="1" id="KW-0472">Membrane</keyword>
<feature type="transmembrane region" description="Helical" evidence="1">
    <location>
        <begin position="472"/>
        <end position="490"/>
    </location>
</feature>
<proteinExistence type="predicted"/>
<keyword evidence="1" id="KW-1133">Transmembrane helix</keyword>
<sequence>MSDIFQSQFISQEEIQESIIEQNFRHIEHELRQTQNKREVKQILKKQLGNIFTIKRILPMTYNEEDFKQSPQINILYLNNDHFINPNFYQKQTENGEYDFNKQSNLIVYSYNDKTLWQKKEDLVTDPNIEIQYQKSSEKGIFQEYGHYQGNSFAVGYKEKANTQNLSGIQQIQFLQKAQKIYQQSNIEQQYNEWDVGIEQQYGDLQFLDSNEKLMVYTFEDDYVLFRSKYFYNGTWHNITSHQMLTNKDRILQKTISIDIIEQKSSDYEAIIHVAFIIGGFDDLLIQGSLFGLQQKQPEEQDNNLETDIIEQLEWELIQTTFYKDITNLSYNYNNKVPANFFQIDVFNSQGYKVKKMMASHEYIFIYGVEQSNNKNFRVFAINFQDLLGYESVDISLLKIIDNENQVQIFLQQTNQDLIATNIADIDIQQIKRNQQPYLTILLESGDLLNYQIQLQQQIGFSQEEISEFSDIIFMIVFFLFFLIFLKCIVIPRNSRVIRRNAQMPNQAQNLFQQNQQHQQNIINNNIPNYFI</sequence>
<evidence type="ECO:0000313" key="2">
    <source>
        <dbReference type="EMBL" id="KRX01059.1"/>
    </source>
</evidence>
<evidence type="ECO:0000256" key="1">
    <source>
        <dbReference type="SAM" id="Phobius"/>
    </source>
</evidence>